<dbReference type="PANTHER" id="PTHR28055">
    <property type="entry name" value="ALTERED INHERITANCE OF MITOCHONDRIA PROTEIN 41, MITOCHONDRIAL"/>
    <property type="match status" value="1"/>
</dbReference>
<dbReference type="STRING" id="669874.A0A1E4TMP0"/>
<sequence>KNVIRSILTEVKNLEINNHNKGTNTEYQLYDLFAKMIKERKDSAAEYMKKGNPDRFHQLGLNELRECDYIEKYLNILNLASDEEVDANVKKIVQDLKAQSKDEKIKVQDIYKNIPMKSIEKDWNCSKSQVKESVNRVLNELS</sequence>
<accession>A0A1E4TMP0</accession>
<dbReference type="GO" id="GO:0016884">
    <property type="term" value="F:carbon-nitrogen ligase activity, with glutamine as amido-N-donor"/>
    <property type="evidence" value="ECO:0007669"/>
    <property type="project" value="UniProtKB-UniRule"/>
</dbReference>
<keyword evidence="5" id="KW-1185">Reference proteome</keyword>
<evidence type="ECO:0000313" key="5">
    <source>
        <dbReference type="Proteomes" id="UP000094236"/>
    </source>
</evidence>
<protein>
    <recommendedName>
        <fullName evidence="3">Altered inheritance of mitochondria protein 41</fullName>
    </recommendedName>
</protein>
<dbReference type="Pfam" id="PF09424">
    <property type="entry name" value="YqeY"/>
    <property type="match status" value="1"/>
</dbReference>
<evidence type="ECO:0000256" key="1">
    <source>
        <dbReference type="ARBA" id="ARBA00007538"/>
    </source>
</evidence>
<reference evidence="5" key="1">
    <citation type="submission" date="2016-05" db="EMBL/GenBank/DDBJ databases">
        <title>Comparative genomics of biotechnologically important yeasts.</title>
        <authorList>
            <consortium name="DOE Joint Genome Institute"/>
            <person name="Riley R."/>
            <person name="Haridas S."/>
            <person name="Wolfe K.H."/>
            <person name="Lopes M.R."/>
            <person name="Hittinger C.T."/>
            <person name="Goker M."/>
            <person name="Salamov A."/>
            <person name="Wisecaver J."/>
            <person name="Long T.M."/>
            <person name="Aerts A.L."/>
            <person name="Barry K."/>
            <person name="Choi C."/>
            <person name="Clum A."/>
            <person name="Coughlan A.Y."/>
            <person name="Deshpande S."/>
            <person name="Douglass A.P."/>
            <person name="Hanson S.J."/>
            <person name="Klenk H.-P."/>
            <person name="Labutti K."/>
            <person name="Lapidus A."/>
            <person name="Lindquist E."/>
            <person name="Lipzen A."/>
            <person name="Meier-Kolthoff J.P."/>
            <person name="Ohm R.A."/>
            <person name="Otillar R.P."/>
            <person name="Pangilinan J."/>
            <person name="Peng Y."/>
            <person name="Rokas A."/>
            <person name="Rosa C.A."/>
            <person name="Scheuner C."/>
            <person name="Sibirny A.A."/>
            <person name="Slot J.C."/>
            <person name="Stielow J.B."/>
            <person name="Sun H."/>
            <person name="Kurtzman C.P."/>
            <person name="Blackwell M."/>
            <person name="Grigoriev I.V."/>
            <person name="Jeffries T.W."/>
        </authorList>
    </citation>
    <scope>NUCLEOTIDE SEQUENCE [LARGE SCALE GENOMIC DNA]</scope>
    <source>
        <strain evidence="5">NRRL Y-2460</strain>
    </source>
</reference>
<dbReference type="InterPro" id="IPR019004">
    <property type="entry name" value="YqeY/Aim41"/>
</dbReference>
<organism evidence="4 5">
    <name type="scientific">Pachysolen tannophilus NRRL Y-2460</name>
    <dbReference type="NCBI Taxonomy" id="669874"/>
    <lineage>
        <taxon>Eukaryota</taxon>
        <taxon>Fungi</taxon>
        <taxon>Dikarya</taxon>
        <taxon>Ascomycota</taxon>
        <taxon>Saccharomycotina</taxon>
        <taxon>Pichiomycetes</taxon>
        <taxon>Pachysolenaceae</taxon>
        <taxon>Pachysolen</taxon>
    </lineage>
</organism>
<dbReference type="OrthoDB" id="538640at2759"/>
<name>A0A1E4TMP0_PACTA</name>
<keyword evidence="2 3" id="KW-0496">Mitochondrion</keyword>
<dbReference type="AlphaFoldDB" id="A0A1E4TMP0"/>
<evidence type="ECO:0000256" key="2">
    <source>
        <dbReference type="ARBA" id="ARBA00023128"/>
    </source>
</evidence>
<dbReference type="SUPFAM" id="SSF89095">
    <property type="entry name" value="GatB/YqeY motif"/>
    <property type="match status" value="1"/>
</dbReference>
<evidence type="ECO:0000313" key="4">
    <source>
        <dbReference type="EMBL" id="ODV93026.1"/>
    </source>
</evidence>
<proteinExistence type="inferred from homology"/>
<dbReference type="InterPro" id="IPR003789">
    <property type="entry name" value="Asn/Gln_tRNA_amidoTrase-B-like"/>
</dbReference>
<comment type="similarity">
    <text evidence="1 3">Belongs to the AIM41 family.</text>
</comment>
<feature type="non-terminal residue" evidence="4">
    <location>
        <position position="1"/>
    </location>
</feature>
<dbReference type="GO" id="GO:0005739">
    <property type="term" value="C:mitochondrion"/>
    <property type="evidence" value="ECO:0007669"/>
    <property type="project" value="UniProtKB-SubCell"/>
</dbReference>
<dbReference type="PANTHER" id="PTHR28055:SF1">
    <property type="entry name" value="ALTERED INHERITANCE OF MITOCHONDRIA PROTEIN 41, MITOCHONDRIAL"/>
    <property type="match status" value="1"/>
</dbReference>
<dbReference type="Proteomes" id="UP000094236">
    <property type="component" value="Unassembled WGS sequence"/>
</dbReference>
<comment type="subcellular location">
    <subcellularLocation>
        <location evidence="3">Mitochondrion</location>
    </subcellularLocation>
</comment>
<evidence type="ECO:0000256" key="3">
    <source>
        <dbReference type="RuleBase" id="RU365099"/>
    </source>
</evidence>
<gene>
    <name evidence="3" type="primary">AIM41</name>
    <name evidence="4" type="ORF">PACTADRAFT_5436</name>
</gene>
<dbReference type="InterPro" id="IPR042184">
    <property type="entry name" value="YqeY/Aim41_N"/>
</dbReference>
<dbReference type="Gene3D" id="1.10.1510.10">
    <property type="entry name" value="Uncharacterised protein YqeY/AIM41 PF09424, N-terminal domain"/>
    <property type="match status" value="1"/>
</dbReference>
<dbReference type="EMBL" id="KV454094">
    <property type="protein sequence ID" value="ODV93026.1"/>
    <property type="molecule type" value="Genomic_DNA"/>
</dbReference>